<dbReference type="WBParaSite" id="ECPE_0000558301-mRNA-1">
    <property type="protein sequence ID" value="ECPE_0000558301-mRNA-1"/>
    <property type="gene ID" value="ECPE_0000558301"/>
</dbReference>
<accession>A0A183AF35</accession>
<organism evidence="3">
    <name type="scientific">Echinostoma caproni</name>
    <dbReference type="NCBI Taxonomy" id="27848"/>
    <lineage>
        <taxon>Eukaryota</taxon>
        <taxon>Metazoa</taxon>
        <taxon>Spiralia</taxon>
        <taxon>Lophotrochozoa</taxon>
        <taxon>Platyhelminthes</taxon>
        <taxon>Trematoda</taxon>
        <taxon>Digenea</taxon>
        <taxon>Plagiorchiida</taxon>
        <taxon>Echinostomata</taxon>
        <taxon>Echinostomatoidea</taxon>
        <taxon>Echinostomatidae</taxon>
        <taxon>Echinostoma</taxon>
    </lineage>
</organism>
<reference evidence="1 2" key="2">
    <citation type="submission" date="2018-11" db="EMBL/GenBank/DDBJ databases">
        <authorList>
            <consortium name="Pathogen Informatics"/>
        </authorList>
    </citation>
    <scope>NUCLEOTIDE SEQUENCE [LARGE SCALE GENOMIC DNA]</scope>
    <source>
        <strain evidence="1 2">Egypt</strain>
    </source>
</reference>
<gene>
    <name evidence="1" type="ORF">ECPE_LOCUS5570</name>
</gene>
<dbReference type="Proteomes" id="UP000272942">
    <property type="component" value="Unassembled WGS sequence"/>
</dbReference>
<evidence type="ECO:0000313" key="3">
    <source>
        <dbReference type="WBParaSite" id="ECPE_0000558301-mRNA-1"/>
    </source>
</evidence>
<evidence type="ECO:0000313" key="1">
    <source>
        <dbReference type="EMBL" id="VDP75920.1"/>
    </source>
</evidence>
<protein>
    <submittedName>
        <fullName evidence="3">Transposase</fullName>
    </submittedName>
</protein>
<proteinExistence type="predicted"/>
<dbReference type="EMBL" id="UZAN01042436">
    <property type="protein sequence ID" value="VDP75920.1"/>
    <property type="molecule type" value="Genomic_DNA"/>
</dbReference>
<dbReference type="AlphaFoldDB" id="A0A183AF35"/>
<evidence type="ECO:0000313" key="2">
    <source>
        <dbReference type="Proteomes" id="UP000272942"/>
    </source>
</evidence>
<reference evidence="3" key="1">
    <citation type="submission" date="2016-06" db="UniProtKB">
        <authorList>
            <consortium name="WormBaseParasite"/>
        </authorList>
    </citation>
    <scope>IDENTIFICATION</scope>
</reference>
<keyword evidence="2" id="KW-1185">Reference proteome</keyword>
<sequence length="125" mass="14099">MKPLTLARSIREHYPSWLSRGLTRTGAKVITDHSVESQHHVRMSEAIRSIYTITGVRSKQIKHRLLSTAEAIAIPLNQSLIVRSRKVSQSSGFTMALNRHEAGYQLSVKSSIYLIHFTLQIAFAD</sequence>
<name>A0A183AF35_9TREM</name>